<sequence>MKFHNTLMYSALLLVGCGGGEETTDVSLPEYVVSGALVAQQIALNSKICLDHNQNFMCDDGELTTQADSDGRFTLRSVDKSLYSLPILAEISGSGARSTYPTSSRMVLAAPGLNRAGERVINGVSTLFAALMLAGYTEHDALTLFVGQLEQRGIVATRDLHSLLTDNALAQLEANMLDMLSLIEPELRPQVLAALAQTFGEEDPGIVHNALDDAQLTQYVALLAKRVPRQVPLNDTGLITFYEEGGVVGYVPNSDYPEQDAEYGRDAQLGKAGFTFSKLDAAGKRLSESASEWSCVRDEVTGLVWEVKSADPASTNDKERLFALEIPGRFSPYADDLAEATCSSVGDALCTTAQYIEHLNQTARCGIRQWRLPTNTELFNLFDFGDMGEDAQALSVAYFPQQSQNQDYSGHTWTSALSHTNYALSLSEGVKNYKIISHLGLNKGELSILEVYNQDQAADAGSSLVLPVRMVADVVEVEE</sequence>
<comment type="caution">
    <text evidence="2">The sequence shown here is derived from an EMBL/GenBank/DDBJ whole genome shotgun (WGS) entry which is preliminary data.</text>
</comment>
<dbReference type="Pfam" id="PF07603">
    <property type="entry name" value="Lcl_C"/>
    <property type="match status" value="1"/>
</dbReference>
<dbReference type="EMBL" id="LCUF01000012">
    <property type="protein sequence ID" value="KQA23379.1"/>
    <property type="molecule type" value="Genomic_DNA"/>
</dbReference>
<evidence type="ECO:0000259" key="1">
    <source>
        <dbReference type="Pfam" id="PF07603"/>
    </source>
</evidence>
<dbReference type="PROSITE" id="PS51257">
    <property type="entry name" value="PROKAR_LIPOPROTEIN"/>
    <property type="match status" value="1"/>
</dbReference>
<feature type="domain" description="Lcl C-terminal" evidence="1">
    <location>
        <begin position="295"/>
        <end position="425"/>
    </location>
</feature>
<protein>
    <submittedName>
        <fullName evidence="3">DUF1566 domain-containing protein</fullName>
    </submittedName>
</protein>
<dbReference type="InterPro" id="IPR011460">
    <property type="entry name" value="Lcl_C"/>
</dbReference>
<dbReference type="RefSeq" id="WP_055027943.1">
    <property type="nucleotide sequence ID" value="NZ_CP035689.1"/>
</dbReference>
<dbReference type="PATRIC" id="fig|1481663.11.peg.1331"/>
<reference evidence="5" key="2">
    <citation type="submission" date="2017-07" db="EMBL/GenBank/DDBJ databases">
        <authorList>
            <person name="Boucher Y."/>
            <person name="Orata F.D."/>
        </authorList>
    </citation>
    <scope>NUCLEOTIDE SEQUENCE [LARGE SCALE GENOMIC DNA]</scope>
    <source>
        <strain evidence="5">OYP9E10</strain>
    </source>
</reference>
<reference evidence="3" key="3">
    <citation type="submission" date="2017-07" db="EMBL/GenBank/DDBJ databases">
        <authorList>
            <person name="Sun Z.S."/>
            <person name="Albrecht U."/>
            <person name="Echele G."/>
            <person name="Lee C.C."/>
        </authorList>
    </citation>
    <scope>NUCLEOTIDE SEQUENCE [LARGE SCALE GENOMIC DNA]</scope>
    <source>
        <strain evidence="3">OYP9E10</strain>
    </source>
</reference>
<reference evidence="2 4" key="1">
    <citation type="journal article" date="2015" name="Genome Biol. Evol.">
        <title>The Dynamics of Genetic Interactions between Vibrio metoecus and Vibrio cholerae, Two Close Relatives Co-Occurring in the Environment.</title>
        <authorList>
            <person name="Orata F.D."/>
            <person name="Kirchberger P.C."/>
            <person name="Meheust R."/>
            <person name="Barlow E.J."/>
            <person name="Tarr C.L."/>
            <person name="Boucher Y."/>
        </authorList>
    </citation>
    <scope>NUCLEOTIDE SEQUENCE [LARGE SCALE GENOMIC DNA]</scope>
    <source>
        <strain evidence="2 4">08-2459</strain>
    </source>
</reference>
<organism evidence="2 4">
    <name type="scientific">Vibrio metoecus</name>
    <dbReference type="NCBI Taxonomy" id="1481663"/>
    <lineage>
        <taxon>Bacteria</taxon>
        <taxon>Pseudomonadati</taxon>
        <taxon>Pseudomonadota</taxon>
        <taxon>Gammaproteobacteria</taxon>
        <taxon>Vibrionales</taxon>
        <taxon>Vibrionaceae</taxon>
        <taxon>Vibrio</taxon>
    </lineage>
</organism>
<evidence type="ECO:0000313" key="3">
    <source>
        <dbReference type="EMBL" id="PAR23211.1"/>
    </source>
</evidence>
<gene>
    <name evidence="2" type="ORF">AAY55_10830</name>
    <name evidence="3" type="ORF">CGU03_01630</name>
</gene>
<dbReference type="AlphaFoldDB" id="A0A0Q0Q7J3"/>
<evidence type="ECO:0000313" key="4">
    <source>
        <dbReference type="Proteomes" id="UP000053724"/>
    </source>
</evidence>
<accession>A0A0Q0Q7J3</accession>
<dbReference type="EMBL" id="NMSH01000001">
    <property type="protein sequence ID" value="PAR23211.1"/>
    <property type="molecule type" value="Genomic_DNA"/>
</dbReference>
<evidence type="ECO:0000313" key="2">
    <source>
        <dbReference type="EMBL" id="KQA23379.1"/>
    </source>
</evidence>
<dbReference type="Proteomes" id="UP000053724">
    <property type="component" value="Unassembled WGS sequence"/>
</dbReference>
<proteinExistence type="predicted"/>
<dbReference type="Proteomes" id="UP000216173">
    <property type="component" value="Unassembled WGS sequence"/>
</dbReference>
<evidence type="ECO:0000313" key="5">
    <source>
        <dbReference type="Proteomes" id="UP000216173"/>
    </source>
</evidence>
<name>A0A0Q0Q7J3_VIBMT</name>